<dbReference type="Pfam" id="PF00382">
    <property type="entry name" value="TFIIB"/>
    <property type="match status" value="2"/>
</dbReference>
<feature type="domain" description="Transcription factor TFIIB cyclin-like" evidence="4">
    <location>
        <begin position="110"/>
        <end position="191"/>
    </location>
</feature>
<dbReference type="GO" id="GO:0097550">
    <property type="term" value="C:transcription preinitiation complex"/>
    <property type="evidence" value="ECO:0007669"/>
    <property type="project" value="TreeGrafter"/>
</dbReference>
<evidence type="ECO:0000259" key="4">
    <source>
        <dbReference type="Pfam" id="PF00382"/>
    </source>
</evidence>
<keyword evidence="2" id="KW-0804">Transcription</keyword>
<dbReference type="AlphaFoldDB" id="T1A1M8"/>
<dbReference type="GO" id="GO:0003743">
    <property type="term" value="F:translation initiation factor activity"/>
    <property type="evidence" value="ECO:0007669"/>
    <property type="project" value="UniProtKB-KW"/>
</dbReference>
<accession>T1A1M8</accession>
<organism evidence="5">
    <name type="scientific">mine drainage metagenome</name>
    <dbReference type="NCBI Taxonomy" id="410659"/>
    <lineage>
        <taxon>unclassified sequences</taxon>
        <taxon>metagenomes</taxon>
        <taxon>ecological metagenomes</taxon>
    </lineage>
</organism>
<dbReference type="PANTHER" id="PTHR11618:SF13">
    <property type="entry name" value="TRANSCRIPTION INITIATION FACTOR IIB"/>
    <property type="match status" value="1"/>
</dbReference>
<sequence>MCRSTHRIADPIHSEVHCAECGLVFEQGELLATPPPITDAPGSDGSGRGIGPFARPGGTRRILGSTLSLARDGQGKRLDWHRRYEFQHLRRVMQRQTARVADGPLDRSPARSDIALAAERMGLPPVVVAEAEEIYREARVHGLFRGRSLPASVGAAVYAACRRYSIPRTLGEVAVAVNARRSEVGRTFKVVQRGCGLRVPGVGTKAFLTRYAQELALSPKVRSNVESMLDAARQDPELSGLSPHGLVAALIYLAAEQNGERRSRAQVARVTTVTEVT</sequence>
<feature type="domain" description="Transcription factor TFIIB cyclin-like" evidence="4">
    <location>
        <begin position="204"/>
        <end position="277"/>
    </location>
</feature>
<dbReference type="Gene3D" id="1.10.472.10">
    <property type="entry name" value="Cyclin-like"/>
    <property type="match status" value="1"/>
</dbReference>
<dbReference type="PANTHER" id="PTHR11618">
    <property type="entry name" value="TRANSCRIPTION INITIATION FACTOR IIB-RELATED"/>
    <property type="match status" value="1"/>
</dbReference>
<keyword evidence="1" id="KW-0805">Transcription regulation</keyword>
<dbReference type="PRINTS" id="PR00685">
    <property type="entry name" value="TIFACTORIIB"/>
</dbReference>
<evidence type="ECO:0000256" key="3">
    <source>
        <dbReference type="SAM" id="MobiDB-lite"/>
    </source>
</evidence>
<dbReference type="GO" id="GO:0070897">
    <property type="term" value="P:transcription preinitiation complex assembly"/>
    <property type="evidence" value="ECO:0007669"/>
    <property type="project" value="InterPro"/>
</dbReference>
<reference evidence="5" key="2">
    <citation type="journal article" date="2014" name="ISME J.">
        <title>Microbial stratification in low pH oxic and suboxic macroscopic growths along an acid mine drainage.</title>
        <authorList>
            <person name="Mendez-Garcia C."/>
            <person name="Mesa V."/>
            <person name="Sprenger R.R."/>
            <person name="Richter M."/>
            <person name="Diez M.S."/>
            <person name="Solano J."/>
            <person name="Bargiela R."/>
            <person name="Golyshina O.V."/>
            <person name="Manteca A."/>
            <person name="Ramos J.L."/>
            <person name="Gallego J.R."/>
            <person name="Llorente I."/>
            <person name="Martins Dos Santos V.A."/>
            <person name="Jensen O.N."/>
            <person name="Pelaez A.I."/>
            <person name="Sanchez J."/>
            <person name="Ferrer M."/>
        </authorList>
    </citation>
    <scope>NUCLEOTIDE SEQUENCE</scope>
</reference>
<name>T1A1M8_9ZZZZ</name>
<protein>
    <submittedName>
        <fullName evidence="5">Transcription initiation factor IIB</fullName>
    </submittedName>
</protein>
<dbReference type="InterPro" id="IPR013150">
    <property type="entry name" value="TFIIB_cyclin"/>
</dbReference>
<gene>
    <name evidence="5" type="ORF">B1B_17006</name>
</gene>
<dbReference type="InterPro" id="IPR000812">
    <property type="entry name" value="TFIIB"/>
</dbReference>
<feature type="region of interest" description="Disordered" evidence="3">
    <location>
        <begin position="38"/>
        <end position="58"/>
    </location>
</feature>
<dbReference type="SUPFAM" id="SSF47954">
    <property type="entry name" value="Cyclin-like"/>
    <property type="match status" value="2"/>
</dbReference>
<proteinExistence type="predicted"/>
<evidence type="ECO:0000313" key="5">
    <source>
        <dbReference type="EMBL" id="EQD34959.1"/>
    </source>
</evidence>
<comment type="caution">
    <text evidence="5">The sequence shown here is derived from an EMBL/GenBank/DDBJ whole genome shotgun (WGS) entry which is preliminary data.</text>
</comment>
<keyword evidence="5" id="KW-0648">Protein biosynthesis</keyword>
<dbReference type="GO" id="GO:0017025">
    <property type="term" value="F:TBP-class protein binding"/>
    <property type="evidence" value="ECO:0007669"/>
    <property type="project" value="InterPro"/>
</dbReference>
<evidence type="ECO:0000256" key="2">
    <source>
        <dbReference type="ARBA" id="ARBA00023163"/>
    </source>
</evidence>
<dbReference type="Gene3D" id="1.10.472.170">
    <property type="match status" value="1"/>
</dbReference>
<dbReference type="InterPro" id="IPR036915">
    <property type="entry name" value="Cyclin-like_sf"/>
</dbReference>
<reference evidence="5" key="1">
    <citation type="submission" date="2013-08" db="EMBL/GenBank/DDBJ databases">
        <authorList>
            <person name="Mendez C."/>
            <person name="Richter M."/>
            <person name="Ferrer M."/>
            <person name="Sanchez J."/>
        </authorList>
    </citation>
    <scope>NUCLEOTIDE SEQUENCE</scope>
</reference>
<dbReference type="EMBL" id="AUZY01011347">
    <property type="protein sequence ID" value="EQD34959.1"/>
    <property type="molecule type" value="Genomic_DNA"/>
</dbReference>
<feature type="non-terminal residue" evidence="5">
    <location>
        <position position="277"/>
    </location>
</feature>
<evidence type="ECO:0000256" key="1">
    <source>
        <dbReference type="ARBA" id="ARBA00023015"/>
    </source>
</evidence>
<keyword evidence="5" id="KW-0396">Initiation factor</keyword>